<reference evidence="1" key="1">
    <citation type="journal article" date="2021" name="Proc. Natl. Acad. Sci. U.S.A.">
        <title>A Catalog of Tens of Thousands of Viruses from Human Metagenomes Reveals Hidden Associations with Chronic Diseases.</title>
        <authorList>
            <person name="Tisza M.J."/>
            <person name="Buck C.B."/>
        </authorList>
    </citation>
    <scope>NUCLEOTIDE SEQUENCE</scope>
    <source>
        <strain evidence="1">CtijX18</strain>
    </source>
</reference>
<protein>
    <submittedName>
        <fullName evidence="1">Nuclease1/DNA Complex, DNA binding protein-DNA complex</fullName>
    </submittedName>
</protein>
<accession>A0A8S5USV0</accession>
<name>A0A8S5USV0_9CAUD</name>
<dbReference type="InterPro" id="IPR029052">
    <property type="entry name" value="Metallo-depent_PP-like"/>
</dbReference>
<evidence type="ECO:0000313" key="1">
    <source>
        <dbReference type="EMBL" id="DAF97557.1"/>
    </source>
</evidence>
<dbReference type="Gene3D" id="3.60.21.10">
    <property type="match status" value="1"/>
</dbReference>
<dbReference type="EMBL" id="BK016133">
    <property type="protein sequence ID" value="DAF97557.1"/>
    <property type="molecule type" value="Genomic_DNA"/>
</dbReference>
<sequence>MLRPIKGRVFGDVHFCHAQTPSEKIFEEVRHYFPYDKTSYSYDITVLDGDYWDKLMPNNHPDTFTTEESIYYLLKWHKEHDCLLIIVDGTPLHDAGQMEKFVHINENSGINADLLFVKDVDIKYIDKFDLHVLFIPDRPRSSPDDTYQRVLELMEEKQLKQIDMAVMHGCFQYQLPEISADHKHIEDNYLSIVKGPIFIGHVHTHSTFERIIAPGSFSRLKHGEEEPKGMIDFVMQPDGTFQAKFIENELATIYKTIVITGLSIDDSLDKVKKIVTKLPLHSKVRLECEQGHPITADRSFMTLKSEYPLINWSIKVVTDKSVIATDKEVFSVENEYVPLIINENNIIDLIERKATERGNPSSIVKLIPDYLKDIV</sequence>
<proteinExistence type="predicted"/>
<organism evidence="1">
    <name type="scientific">Myoviridae sp. ctijX18</name>
    <dbReference type="NCBI Taxonomy" id="2825154"/>
    <lineage>
        <taxon>Viruses</taxon>
        <taxon>Duplodnaviria</taxon>
        <taxon>Heunggongvirae</taxon>
        <taxon>Uroviricota</taxon>
        <taxon>Caudoviricetes</taxon>
    </lineage>
</organism>
<dbReference type="SUPFAM" id="SSF56300">
    <property type="entry name" value="Metallo-dependent phosphatases"/>
    <property type="match status" value="1"/>
</dbReference>